<sequence>MLKKCCIFIFCSVFVAAQDSNNQFRQYTCIEHGETEVTDCRLTFMTSDDEPITITESGCFMEKEIEKQELRNFCPLQCANADFAYVIGRRPNDNASCIEGVTFNVVRRRNDWFLWRANDCLTEEIQFDLGCITSQYLDLKNAETTTTTSS</sequence>
<proteinExistence type="predicted"/>
<feature type="signal peptide" evidence="1">
    <location>
        <begin position="1"/>
        <end position="17"/>
    </location>
</feature>
<keyword evidence="3" id="KW-1185">Reference proteome</keyword>
<dbReference type="Pfam" id="PF25096">
    <property type="entry name" value="DUF7808"/>
    <property type="match status" value="1"/>
</dbReference>
<dbReference type="PANTHER" id="PTHR34493">
    <property type="entry name" value="PROTEIN CBG13422-RELATED"/>
    <property type="match status" value="1"/>
</dbReference>
<evidence type="ECO:0000259" key="2">
    <source>
        <dbReference type="Pfam" id="PF25096"/>
    </source>
</evidence>
<evidence type="ECO:0000313" key="4">
    <source>
        <dbReference type="WBParaSite" id="PSU_v2.g14938.t1"/>
    </source>
</evidence>
<feature type="chain" id="PRO_5037206511" evidence="1">
    <location>
        <begin position="18"/>
        <end position="150"/>
    </location>
</feature>
<dbReference type="WBParaSite" id="PSU_v2.g14938.t1">
    <property type="protein sequence ID" value="PSU_v2.g14938.t1"/>
    <property type="gene ID" value="PSU_v2.g14938"/>
</dbReference>
<dbReference type="InterPro" id="IPR056710">
    <property type="entry name" value="DUF7808"/>
</dbReference>
<accession>A0A914Y668</accession>
<dbReference type="AlphaFoldDB" id="A0A914Y668"/>
<name>A0A914Y668_9BILA</name>
<protein>
    <submittedName>
        <fullName evidence="4">Secreted protein</fullName>
    </submittedName>
</protein>
<organism evidence="3 4">
    <name type="scientific">Panagrolaimus superbus</name>
    <dbReference type="NCBI Taxonomy" id="310955"/>
    <lineage>
        <taxon>Eukaryota</taxon>
        <taxon>Metazoa</taxon>
        <taxon>Ecdysozoa</taxon>
        <taxon>Nematoda</taxon>
        <taxon>Chromadorea</taxon>
        <taxon>Rhabditida</taxon>
        <taxon>Tylenchina</taxon>
        <taxon>Panagrolaimomorpha</taxon>
        <taxon>Panagrolaimoidea</taxon>
        <taxon>Panagrolaimidae</taxon>
        <taxon>Panagrolaimus</taxon>
    </lineage>
</organism>
<reference evidence="4" key="1">
    <citation type="submission" date="2022-11" db="UniProtKB">
        <authorList>
            <consortium name="WormBaseParasite"/>
        </authorList>
    </citation>
    <scope>IDENTIFICATION</scope>
</reference>
<keyword evidence="1" id="KW-0732">Signal</keyword>
<dbReference type="PANTHER" id="PTHR34493:SF5">
    <property type="entry name" value="WSC DOMAIN-CONTAINING PROTEIN"/>
    <property type="match status" value="1"/>
</dbReference>
<dbReference type="Proteomes" id="UP000887577">
    <property type="component" value="Unplaced"/>
</dbReference>
<evidence type="ECO:0000313" key="3">
    <source>
        <dbReference type="Proteomes" id="UP000887577"/>
    </source>
</evidence>
<evidence type="ECO:0000256" key="1">
    <source>
        <dbReference type="SAM" id="SignalP"/>
    </source>
</evidence>
<feature type="domain" description="DUF7808" evidence="2">
    <location>
        <begin position="21"/>
        <end position="134"/>
    </location>
</feature>